<dbReference type="EMBL" id="CP032568">
    <property type="protein sequence ID" value="AYF73164.1"/>
    <property type="molecule type" value="Genomic_DNA"/>
</dbReference>
<evidence type="ECO:0000313" key="2">
    <source>
        <dbReference type="EMBL" id="AYF73164.1"/>
    </source>
</evidence>
<proteinExistence type="predicted"/>
<dbReference type="Proteomes" id="UP000267164">
    <property type="component" value="Chromosome"/>
</dbReference>
<evidence type="ECO:0000256" key="1">
    <source>
        <dbReference type="SAM" id="MobiDB-lite"/>
    </source>
</evidence>
<dbReference type="RefSeq" id="WP_120735102.1">
    <property type="nucleotide sequence ID" value="NZ_CP032568.1"/>
</dbReference>
<dbReference type="KEGG" id="nyu:D7D52_03960"/>
<feature type="region of interest" description="Disordered" evidence="1">
    <location>
        <begin position="16"/>
        <end position="39"/>
    </location>
</feature>
<gene>
    <name evidence="2" type="ORF">D7D52_03960</name>
</gene>
<keyword evidence="3" id="KW-1185">Reference proteome</keyword>
<dbReference type="AlphaFoldDB" id="A0A386Z7T4"/>
<protein>
    <submittedName>
        <fullName evidence="2">Uncharacterized protein</fullName>
    </submittedName>
</protein>
<feature type="compositionally biased region" description="Basic and acidic residues" evidence="1">
    <location>
        <begin position="28"/>
        <end position="39"/>
    </location>
</feature>
<accession>A0A386Z7T4</accession>
<organism evidence="2 3">
    <name type="scientific">Nocardia yunnanensis</name>
    <dbReference type="NCBI Taxonomy" id="2382165"/>
    <lineage>
        <taxon>Bacteria</taxon>
        <taxon>Bacillati</taxon>
        <taxon>Actinomycetota</taxon>
        <taxon>Actinomycetes</taxon>
        <taxon>Mycobacteriales</taxon>
        <taxon>Nocardiaceae</taxon>
        <taxon>Nocardia</taxon>
    </lineage>
</organism>
<sequence length="62" mass="7107">MSNSLRERVREKLVRQLEEDGPPDSEQEDTRQVSVRDDLDRLDAVADGDPLIEELAARYLVP</sequence>
<name>A0A386Z7T4_9NOCA</name>
<reference evidence="2 3" key="1">
    <citation type="submission" date="2018-09" db="EMBL/GenBank/DDBJ databases">
        <title>Nocardia yunnanensis sp. nov., an actinomycete isolated from a soil sample.</title>
        <authorList>
            <person name="Zhang J."/>
        </authorList>
    </citation>
    <scope>NUCLEOTIDE SEQUENCE [LARGE SCALE GENOMIC DNA]</scope>
    <source>
        <strain evidence="2 3">CFHS0054</strain>
    </source>
</reference>
<dbReference type="OrthoDB" id="4562422at2"/>
<evidence type="ECO:0000313" key="3">
    <source>
        <dbReference type="Proteomes" id="UP000267164"/>
    </source>
</evidence>